<dbReference type="Proteomes" id="UP001224845">
    <property type="component" value="Unassembled WGS sequence"/>
</dbReference>
<dbReference type="InterPro" id="IPR038488">
    <property type="entry name" value="Integrase_DNA-bd_sf"/>
</dbReference>
<dbReference type="AlphaFoldDB" id="A0AAW8EFS6"/>
<name>A0AAW8EFS6_VARPD</name>
<dbReference type="InterPro" id="IPR025166">
    <property type="entry name" value="Integrase_DNA_bind_dom"/>
</dbReference>
<organism evidence="2 3">
    <name type="scientific">Variovorax paradoxus</name>
    <dbReference type="NCBI Taxonomy" id="34073"/>
    <lineage>
        <taxon>Bacteria</taxon>
        <taxon>Pseudomonadati</taxon>
        <taxon>Pseudomonadota</taxon>
        <taxon>Betaproteobacteria</taxon>
        <taxon>Burkholderiales</taxon>
        <taxon>Comamonadaceae</taxon>
        <taxon>Variovorax</taxon>
    </lineage>
</organism>
<evidence type="ECO:0000259" key="1">
    <source>
        <dbReference type="Pfam" id="PF13356"/>
    </source>
</evidence>
<dbReference type="Gene3D" id="3.30.160.390">
    <property type="entry name" value="Integrase, DNA-binding domain"/>
    <property type="match status" value="1"/>
</dbReference>
<comment type="caution">
    <text evidence="2">The sequence shown here is derived from an EMBL/GenBank/DDBJ whole genome shotgun (WGS) entry which is preliminary data.</text>
</comment>
<evidence type="ECO:0000313" key="3">
    <source>
        <dbReference type="Proteomes" id="UP001224845"/>
    </source>
</evidence>
<dbReference type="Pfam" id="PF13356">
    <property type="entry name" value="Arm-DNA-bind_3"/>
    <property type="match status" value="1"/>
</dbReference>
<sequence length="85" mass="9716">MLALGRNPDVSLKRARELHQEARKLVASGISPVHHKQQEKLSIVGAVASTWQEVTNGRLRASTATQRDREIKNDLLPKLRLWQRR</sequence>
<evidence type="ECO:0000313" key="2">
    <source>
        <dbReference type="EMBL" id="MDP9971409.1"/>
    </source>
</evidence>
<protein>
    <recommendedName>
        <fullName evidence="1">Integrase DNA-binding domain-containing protein</fullName>
    </recommendedName>
</protein>
<dbReference type="EMBL" id="JAUSRV010000006">
    <property type="protein sequence ID" value="MDP9971409.1"/>
    <property type="molecule type" value="Genomic_DNA"/>
</dbReference>
<proteinExistence type="predicted"/>
<reference evidence="2" key="1">
    <citation type="submission" date="2023-07" db="EMBL/GenBank/DDBJ databases">
        <title>Sorghum-associated microbial communities from plants grown in Nebraska, USA.</title>
        <authorList>
            <person name="Schachtman D."/>
        </authorList>
    </citation>
    <scope>NUCLEOTIDE SEQUENCE</scope>
    <source>
        <strain evidence="2">DS3315</strain>
    </source>
</reference>
<gene>
    <name evidence="2" type="ORF">J2W39_002646</name>
</gene>
<accession>A0AAW8EFS6</accession>
<feature type="domain" description="Integrase DNA-binding" evidence="1">
    <location>
        <begin position="2"/>
        <end position="39"/>
    </location>
</feature>